<proteinExistence type="predicted"/>
<gene>
    <name evidence="1" type="ORF">PVK06_030477</name>
</gene>
<keyword evidence="2" id="KW-1185">Reference proteome</keyword>
<reference evidence="1 2" key="1">
    <citation type="submission" date="2023-03" db="EMBL/GenBank/DDBJ databases">
        <title>WGS of Gossypium arboreum.</title>
        <authorList>
            <person name="Yu D."/>
        </authorList>
    </citation>
    <scope>NUCLEOTIDE SEQUENCE [LARGE SCALE GENOMIC DNA]</scope>
    <source>
        <tissue evidence="1">Leaf</tissue>
    </source>
</reference>
<organism evidence="1 2">
    <name type="scientific">Gossypium arboreum</name>
    <name type="common">Tree cotton</name>
    <name type="synonym">Gossypium nanking</name>
    <dbReference type="NCBI Taxonomy" id="29729"/>
    <lineage>
        <taxon>Eukaryota</taxon>
        <taxon>Viridiplantae</taxon>
        <taxon>Streptophyta</taxon>
        <taxon>Embryophyta</taxon>
        <taxon>Tracheophyta</taxon>
        <taxon>Spermatophyta</taxon>
        <taxon>Magnoliopsida</taxon>
        <taxon>eudicotyledons</taxon>
        <taxon>Gunneridae</taxon>
        <taxon>Pentapetalae</taxon>
        <taxon>rosids</taxon>
        <taxon>malvids</taxon>
        <taxon>Malvales</taxon>
        <taxon>Malvaceae</taxon>
        <taxon>Malvoideae</taxon>
        <taxon>Gossypium</taxon>
    </lineage>
</organism>
<comment type="caution">
    <text evidence="1">The sequence shown here is derived from an EMBL/GenBank/DDBJ whole genome shotgun (WGS) entry which is preliminary data.</text>
</comment>
<accession>A0ABR0NQX7</accession>
<name>A0ABR0NQX7_GOSAR</name>
<evidence type="ECO:0000313" key="2">
    <source>
        <dbReference type="Proteomes" id="UP001358586"/>
    </source>
</evidence>
<sequence>MVETSCENRLATLMLRMGKQQVNQMEAGHVFVEDVRDAMVANRRMARSMNVEIYSKCLEMFRVTKTIDR</sequence>
<evidence type="ECO:0000313" key="1">
    <source>
        <dbReference type="EMBL" id="KAK5802851.1"/>
    </source>
</evidence>
<dbReference type="EMBL" id="JARKNE010000009">
    <property type="protein sequence ID" value="KAK5802851.1"/>
    <property type="molecule type" value="Genomic_DNA"/>
</dbReference>
<protein>
    <submittedName>
        <fullName evidence="1">Uncharacterized protein</fullName>
    </submittedName>
</protein>
<dbReference type="Proteomes" id="UP001358586">
    <property type="component" value="Chromosome 9"/>
</dbReference>